<name>A0A813DK26_POLGL</name>
<dbReference type="GO" id="GO:0046872">
    <property type="term" value="F:metal ion binding"/>
    <property type="evidence" value="ECO:0007669"/>
    <property type="project" value="UniProtKB-KW"/>
</dbReference>
<dbReference type="PANTHER" id="PTHR13058">
    <property type="entry name" value="THREE PRIME REPAIR EXONUCLEASE 1, 2"/>
    <property type="match status" value="1"/>
</dbReference>
<gene>
    <name evidence="10" type="ORF">PGLA1383_LOCUS5294</name>
</gene>
<feature type="compositionally biased region" description="Polar residues" evidence="8">
    <location>
        <begin position="261"/>
        <end position="275"/>
    </location>
</feature>
<evidence type="ECO:0000256" key="2">
    <source>
        <dbReference type="ARBA" id="ARBA00022722"/>
    </source>
</evidence>
<dbReference type="GO" id="GO:0006308">
    <property type="term" value="P:DNA catabolic process"/>
    <property type="evidence" value="ECO:0007669"/>
    <property type="project" value="TreeGrafter"/>
</dbReference>
<keyword evidence="11" id="KW-1185">Reference proteome</keyword>
<evidence type="ECO:0000313" key="10">
    <source>
        <dbReference type="EMBL" id="CAE8586428.1"/>
    </source>
</evidence>
<keyword evidence="2" id="KW-0540">Nuclease</keyword>
<dbReference type="InterPro" id="IPR012337">
    <property type="entry name" value="RNaseH-like_sf"/>
</dbReference>
<dbReference type="CDD" id="cd06127">
    <property type="entry name" value="DEDDh"/>
    <property type="match status" value="1"/>
</dbReference>
<comment type="cofactor">
    <cofactor evidence="1">
        <name>Mg(2+)</name>
        <dbReference type="ChEBI" id="CHEBI:18420"/>
    </cofactor>
</comment>
<dbReference type="PANTHER" id="PTHR13058:SF19">
    <property type="entry name" value="LD40940P"/>
    <property type="match status" value="1"/>
</dbReference>
<comment type="similarity">
    <text evidence="7">Belongs to the exonuclease superfamily. TREX family.</text>
</comment>
<sequence>MERLPAGLACSAKSPPVQQQPHCLQQASHQPLRQEQSFTPHSQQEAPAARPTFPPRPATDLVWPESENVLALAYDLETTGSGHEAQIVDFAAVCANIRSDGSQVNLSFQSYVLPDCSIHWAAQRVHGITVESLRESGAEPFAIVFQRLLRWIEESVGAERPIIWAAHNGTSFDHRVLQRCMQRAGFDVPAHWVFWDTLPLARRLLQRLFSECTGGLLVQQGVAVACHARLADLRRRARLLPGLPSLHHSRCTGDRWRGSRKNGSLTSVGIRTQGQHHPGMPNNTTARCRAAERRTSQRGGSSDGGRF</sequence>
<keyword evidence="5" id="KW-0269">Exonuclease</keyword>
<keyword evidence="6" id="KW-0460">Magnesium</keyword>
<evidence type="ECO:0000256" key="1">
    <source>
        <dbReference type="ARBA" id="ARBA00001946"/>
    </source>
</evidence>
<comment type="caution">
    <text evidence="10">The sequence shown here is derived from an EMBL/GenBank/DDBJ whole genome shotgun (WGS) entry which is preliminary data.</text>
</comment>
<evidence type="ECO:0000259" key="9">
    <source>
        <dbReference type="SMART" id="SM00479"/>
    </source>
</evidence>
<evidence type="ECO:0000256" key="5">
    <source>
        <dbReference type="ARBA" id="ARBA00022839"/>
    </source>
</evidence>
<dbReference type="InterPro" id="IPR036397">
    <property type="entry name" value="RNaseH_sf"/>
</dbReference>
<evidence type="ECO:0000256" key="3">
    <source>
        <dbReference type="ARBA" id="ARBA00022723"/>
    </source>
</evidence>
<evidence type="ECO:0000256" key="7">
    <source>
        <dbReference type="ARBA" id="ARBA00025769"/>
    </source>
</evidence>
<dbReference type="AlphaFoldDB" id="A0A813DK26"/>
<dbReference type="SUPFAM" id="SSF53098">
    <property type="entry name" value="Ribonuclease H-like"/>
    <property type="match status" value="1"/>
</dbReference>
<dbReference type="OrthoDB" id="10250935at2759"/>
<dbReference type="EMBL" id="CAJNNV010002062">
    <property type="protein sequence ID" value="CAE8586428.1"/>
    <property type="molecule type" value="Genomic_DNA"/>
</dbReference>
<dbReference type="InterPro" id="IPR013520">
    <property type="entry name" value="Ribonucl_H"/>
</dbReference>
<dbReference type="GO" id="GO:0008296">
    <property type="term" value="F:3'-5'-DNA exonuclease activity"/>
    <property type="evidence" value="ECO:0007669"/>
    <property type="project" value="TreeGrafter"/>
</dbReference>
<protein>
    <recommendedName>
        <fullName evidence="9">Exonuclease domain-containing protein</fullName>
    </recommendedName>
</protein>
<dbReference type="Proteomes" id="UP000654075">
    <property type="component" value="Unassembled WGS sequence"/>
</dbReference>
<keyword evidence="4" id="KW-0378">Hydrolase</keyword>
<dbReference type="Pfam" id="PF00929">
    <property type="entry name" value="RNase_T"/>
    <property type="match status" value="1"/>
</dbReference>
<organism evidence="10 11">
    <name type="scientific">Polarella glacialis</name>
    <name type="common">Dinoflagellate</name>
    <dbReference type="NCBI Taxonomy" id="89957"/>
    <lineage>
        <taxon>Eukaryota</taxon>
        <taxon>Sar</taxon>
        <taxon>Alveolata</taxon>
        <taxon>Dinophyceae</taxon>
        <taxon>Suessiales</taxon>
        <taxon>Suessiaceae</taxon>
        <taxon>Polarella</taxon>
    </lineage>
</organism>
<evidence type="ECO:0000256" key="6">
    <source>
        <dbReference type="ARBA" id="ARBA00022842"/>
    </source>
</evidence>
<feature type="region of interest" description="Disordered" evidence="8">
    <location>
        <begin position="254"/>
        <end position="307"/>
    </location>
</feature>
<dbReference type="InterPro" id="IPR040393">
    <property type="entry name" value="TREX1/2"/>
</dbReference>
<accession>A0A813DK26</accession>
<evidence type="ECO:0000256" key="8">
    <source>
        <dbReference type="SAM" id="MobiDB-lite"/>
    </source>
</evidence>
<proteinExistence type="inferred from homology"/>
<dbReference type="SMART" id="SM00479">
    <property type="entry name" value="EXOIII"/>
    <property type="match status" value="1"/>
</dbReference>
<dbReference type="GO" id="GO:0005737">
    <property type="term" value="C:cytoplasm"/>
    <property type="evidence" value="ECO:0007669"/>
    <property type="project" value="TreeGrafter"/>
</dbReference>
<feature type="non-terminal residue" evidence="10">
    <location>
        <position position="307"/>
    </location>
</feature>
<dbReference type="Gene3D" id="3.30.420.10">
    <property type="entry name" value="Ribonuclease H-like superfamily/Ribonuclease H"/>
    <property type="match status" value="1"/>
</dbReference>
<feature type="domain" description="Exonuclease" evidence="9">
    <location>
        <begin position="70"/>
        <end position="249"/>
    </location>
</feature>
<feature type="compositionally biased region" description="Polar residues" evidence="8">
    <location>
        <begin position="16"/>
        <end position="45"/>
    </location>
</feature>
<feature type="region of interest" description="Disordered" evidence="8">
    <location>
        <begin position="1"/>
        <end position="60"/>
    </location>
</feature>
<dbReference type="GO" id="GO:0003676">
    <property type="term" value="F:nucleic acid binding"/>
    <property type="evidence" value="ECO:0007669"/>
    <property type="project" value="InterPro"/>
</dbReference>
<keyword evidence="3" id="KW-0479">Metal-binding</keyword>
<evidence type="ECO:0000256" key="4">
    <source>
        <dbReference type="ARBA" id="ARBA00022801"/>
    </source>
</evidence>
<evidence type="ECO:0000313" key="11">
    <source>
        <dbReference type="Proteomes" id="UP000654075"/>
    </source>
</evidence>
<reference evidence="10" key="1">
    <citation type="submission" date="2021-02" db="EMBL/GenBank/DDBJ databases">
        <authorList>
            <person name="Dougan E. K."/>
            <person name="Rhodes N."/>
            <person name="Thang M."/>
            <person name="Chan C."/>
        </authorList>
    </citation>
    <scope>NUCLEOTIDE SEQUENCE</scope>
</reference>